<evidence type="ECO:0000313" key="2">
    <source>
        <dbReference type="Proteomes" id="UP000593566"/>
    </source>
</evidence>
<dbReference type="Proteomes" id="UP000593566">
    <property type="component" value="Unassembled WGS sequence"/>
</dbReference>
<dbReference type="RefSeq" id="XP_037148420.1">
    <property type="nucleotide sequence ID" value="XM_037296438.1"/>
</dbReference>
<gene>
    <name evidence="1" type="ORF">HO133_005529</name>
</gene>
<organism evidence="1 2">
    <name type="scientific">Letharia lupina</name>
    <dbReference type="NCBI Taxonomy" id="560253"/>
    <lineage>
        <taxon>Eukaryota</taxon>
        <taxon>Fungi</taxon>
        <taxon>Dikarya</taxon>
        <taxon>Ascomycota</taxon>
        <taxon>Pezizomycotina</taxon>
        <taxon>Lecanoromycetes</taxon>
        <taxon>OSLEUM clade</taxon>
        <taxon>Lecanoromycetidae</taxon>
        <taxon>Lecanorales</taxon>
        <taxon>Lecanorineae</taxon>
        <taxon>Parmeliaceae</taxon>
        <taxon>Letharia</taxon>
    </lineage>
</organism>
<protein>
    <submittedName>
        <fullName evidence="1">Uncharacterized protein</fullName>
    </submittedName>
</protein>
<evidence type="ECO:0000313" key="1">
    <source>
        <dbReference type="EMBL" id="KAF6218985.1"/>
    </source>
</evidence>
<dbReference type="GeneID" id="59333935"/>
<proteinExistence type="predicted"/>
<dbReference type="AlphaFoldDB" id="A0A8H6C8L2"/>
<dbReference type="EMBL" id="JACCJB010000021">
    <property type="protein sequence ID" value="KAF6218985.1"/>
    <property type="molecule type" value="Genomic_DNA"/>
</dbReference>
<reference evidence="1 2" key="1">
    <citation type="journal article" date="2020" name="Genomics">
        <title>Complete, high-quality genomes from long-read metagenomic sequencing of two wolf lichen thalli reveals enigmatic genome architecture.</title>
        <authorList>
            <person name="McKenzie S.K."/>
            <person name="Walston R.F."/>
            <person name="Allen J.L."/>
        </authorList>
    </citation>
    <scope>NUCLEOTIDE SEQUENCE [LARGE SCALE GENOMIC DNA]</scope>
    <source>
        <strain evidence="1">WasteWater1</strain>
    </source>
</reference>
<accession>A0A8H6C8L2</accession>
<sequence length="187" mass="19997">MYLPLTLIPLSAVNWPTSLPVPENGQNAMAVPITSPTPTAVIASFEKRQPAYAPVETYKPVLEVLAGSAADALEERASGADDGFDSLLCATLKALKGENPATFTSLLQSCTDLTDSSSTRRTKTLKERNVVNDKKDLATDIEAVDSGSGEAILGRSATNLLEKRDLDINNIMKKRQDEGSTASFEPL</sequence>
<name>A0A8H6C8L2_9LECA</name>
<comment type="caution">
    <text evidence="1">The sequence shown here is derived from an EMBL/GenBank/DDBJ whole genome shotgun (WGS) entry which is preliminary data.</text>
</comment>
<keyword evidence="2" id="KW-1185">Reference proteome</keyword>